<reference evidence="2" key="1">
    <citation type="submission" date="2022-01" db="EMBL/GenBank/DDBJ databases">
        <title>Genome sequnece data of strain Bradyrhizobium sp. nov.</title>
        <authorList>
            <person name="Zhang J."/>
        </authorList>
    </citation>
    <scope>NUCLEOTIDE SEQUENCE</scope>
    <source>
        <strain evidence="2">WYCCWR 12774</strain>
    </source>
</reference>
<feature type="transmembrane region" description="Helical" evidence="1">
    <location>
        <begin position="191"/>
        <end position="215"/>
    </location>
</feature>
<feature type="transmembrane region" description="Helical" evidence="1">
    <location>
        <begin position="71"/>
        <end position="92"/>
    </location>
</feature>
<keyword evidence="1" id="KW-0812">Transmembrane</keyword>
<feature type="transmembrane region" description="Helical" evidence="1">
    <location>
        <begin position="290"/>
        <end position="307"/>
    </location>
</feature>
<dbReference type="RefSeq" id="WP_237873699.1">
    <property type="nucleotide sequence ID" value="NZ_JAKLUA010000020.1"/>
</dbReference>
<keyword evidence="1" id="KW-1133">Transmembrane helix</keyword>
<organism evidence="2 3">
    <name type="scientific">Bradyrhizobium zhengyangense</name>
    <dbReference type="NCBI Taxonomy" id="2911009"/>
    <lineage>
        <taxon>Bacteria</taxon>
        <taxon>Pseudomonadati</taxon>
        <taxon>Pseudomonadota</taxon>
        <taxon>Alphaproteobacteria</taxon>
        <taxon>Hyphomicrobiales</taxon>
        <taxon>Nitrobacteraceae</taxon>
        <taxon>Bradyrhizobium</taxon>
    </lineage>
</organism>
<keyword evidence="3" id="KW-1185">Reference proteome</keyword>
<sequence>MIVAAMLLTAGLVQIPVVLNPDLGWLLTVDEKILDGQKLGINLFESNPPLSVYMYMPAVVFSRLSGIAPQFIVIAMVMVEIAGALLIIDRAAASARLEAGERGISAWLFAFLLAVLPGAVFGQREHIAVIALTPFVFITALRWRGLSLGPAAILAGVGAGLAMGIKPFFALVVGLPVILRVVRQRSLRPLFTSEACIAAAIVVGYGALVVVLFPAYVSTYAPMVAEAYLPIRKDLISLVPLPIVVIAASVAFLRFSAPSDFKMSGNSLPWLAASVGGAASFIIQGKAWPYTALALCVFAIAAPSLHLRTRPLRTPTLIGGLAAALLIGLYLSSPAPRFPPLQGRVQALADQPRLLTITDHIGLGHPLVRQIHGTWVGSSCAQLLGAGAILRQQSAQPNPAEQAKLDGIIDFERRHLLADIRTGRPNVILVDTYLLSSFPFDWLAWANSDPELKAELSRYREVEDVGRVRIFVDQSG</sequence>
<comment type="caution">
    <text evidence="2">The sequence shown here is derived from an EMBL/GenBank/DDBJ whole genome shotgun (WGS) entry which is preliminary data.</text>
</comment>
<evidence type="ECO:0000313" key="3">
    <source>
        <dbReference type="Proteomes" id="UP001139012"/>
    </source>
</evidence>
<feature type="transmembrane region" description="Helical" evidence="1">
    <location>
        <begin position="267"/>
        <end position="284"/>
    </location>
</feature>
<feature type="transmembrane region" description="Helical" evidence="1">
    <location>
        <begin position="314"/>
        <end position="332"/>
    </location>
</feature>
<feature type="transmembrane region" description="Helical" evidence="1">
    <location>
        <begin position="235"/>
        <end position="255"/>
    </location>
</feature>
<evidence type="ECO:0000256" key="1">
    <source>
        <dbReference type="SAM" id="Phobius"/>
    </source>
</evidence>
<feature type="transmembrane region" description="Helical" evidence="1">
    <location>
        <begin position="151"/>
        <end position="179"/>
    </location>
</feature>
<feature type="transmembrane region" description="Helical" evidence="1">
    <location>
        <begin position="127"/>
        <end position="145"/>
    </location>
</feature>
<dbReference type="EMBL" id="JAKLUA010000020">
    <property type="protein sequence ID" value="MCG2672409.1"/>
    <property type="molecule type" value="Genomic_DNA"/>
</dbReference>
<protein>
    <recommendedName>
        <fullName evidence="4">Glycosyltransferase RgtA/B/C/D-like domain-containing protein</fullName>
    </recommendedName>
</protein>
<evidence type="ECO:0000313" key="2">
    <source>
        <dbReference type="EMBL" id="MCG2672409.1"/>
    </source>
</evidence>
<feature type="transmembrane region" description="Helical" evidence="1">
    <location>
        <begin position="104"/>
        <end position="122"/>
    </location>
</feature>
<accession>A0ABS9M066</accession>
<keyword evidence="1" id="KW-0472">Membrane</keyword>
<evidence type="ECO:0008006" key="4">
    <source>
        <dbReference type="Google" id="ProtNLM"/>
    </source>
</evidence>
<gene>
    <name evidence="2" type="ORF">L6637_36240</name>
</gene>
<proteinExistence type="predicted"/>
<dbReference type="Proteomes" id="UP001139012">
    <property type="component" value="Unassembled WGS sequence"/>
</dbReference>
<name>A0ABS9M066_9BRAD</name>